<organism evidence="3">
    <name type="scientific">Anthurium amnicola</name>
    <dbReference type="NCBI Taxonomy" id="1678845"/>
    <lineage>
        <taxon>Eukaryota</taxon>
        <taxon>Viridiplantae</taxon>
        <taxon>Streptophyta</taxon>
        <taxon>Embryophyta</taxon>
        <taxon>Tracheophyta</taxon>
        <taxon>Spermatophyta</taxon>
        <taxon>Magnoliopsida</taxon>
        <taxon>Liliopsida</taxon>
        <taxon>Araceae</taxon>
        <taxon>Pothoideae</taxon>
        <taxon>Potheae</taxon>
        <taxon>Anthurium</taxon>
    </lineage>
</organism>
<feature type="domain" description="J" evidence="2">
    <location>
        <begin position="19"/>
        <end position="90"/>
    </location>
</feature>
<proteinExistence type="predicted"/>
<feature type="compositionally biased region" description="Basic residues" evidence="1">
    <location>
        <begin position="234"/>
        <end position="251"/>
    </location>
</feature>
<protein>
    <submittedName>
        <fullName evidence="3">DnaJ subfamily B member 6</fullName>
    </submittedName>
</protein>
<dbReference type="GO" id="GO:0005783">
    <property type="term" value="C:endoplasmic reticulum"/>
    <property type="evidence" value="ECO:0007669"/>
    <property type="project" value="UniProtKB-ARBA"/>
</dbReference>
<dbReference type="AlphaFoldDB" id="A0A1D1Z2W6"/>
<dbReference type="InterPro" id="IPR001623">
    <property type="entry name" value="DnaJ_domain"/>
</dbReference>
<name>A0A1D1Z2W6_9ARAE</name>
<feature type="region of interest" description="Disordered" evidence="1">
    <location>
        <begin position="229"/>
        <end position="251"/>
    </location>
</feature>
<dbReference type="EMBL" id="GDJX01006747">
    <property type="protein sequence ID" value="JAT61189.1"/>
    <property type="molecule type" value="Transcribed_RNA"/>
</dbReference>
<evidence type="ECO:0000256" key="1">
    <source>
        <dbReference type="SAM" id="MobiDB-lite"/>
    </source>
</evidence>
<dbReference type="SMART" id="SM00271">
    <property type="entry name" value="DnaJ"/>
    <property type="match status" value="1"/>
</dbReference>
<dbReference type="Pfam" id="PF00226">
    <property type="entry name" value="DnaJ"/>
    <property type="match status" value="1"/>
</dbReference>
<dbReference type="SUPFAM" id="SSF46565">
    <property type="entry name" value="Chaperone J-domain"/>
    <property type="match status" value="1"/>
</dbReference>
<dbReference type="Gene3D" id="1.10.287.110">
    <property type="entry name" value="DnaJ domain"/>
    <property type="match status" value="1"/>
</dbReference>
<evidence type="ECO:0000313" key="3">
    <source>
        <dbReference type="EMBL" id="JAT61189.1"/>
    </source>
</evidence>
<dbReference type="PRINTS" id="PR00625">
    <property type="entry name" value="JDOMAIN"/>
</dbReference>
<gene>
    <name evidence="3" type="primary">DNAJB6_4</name>
    <name evidence="3" type="ORF">g.60018</name>
</gene>
<sequence length="251" mass="26629">MAAGGEEAKVRAGCEDGDDLYAVLGLKKECSAADLRNAYKKLALRWHPDRCSATASSKCVEEAKTRFQCIQEAYSVLSDSNKRFLYDVGVYDSDEDANGMGDFLGEMAAMMSQSKPNDGGNETFEQLQELFVQMFQADMDIFGNGATATASSRDQCSPADGGYRPSTSTTSFANPTSFYCSSGRAAAGRGGNKRDSPEMCSGKAKGVAVTDGAAGLGSFCFGAHVLDGSAARGRGGKRRNGRRQKASSRDE</sequence>
<accession>A0A1D1Z2W6</accession>
<dbReference type="InterPro" id="IPR036869">
    <property type="entry name" value="J_dom_sf"/>
</dbReference>
<reference evidence="3" key="1">
    <citation type="submission" date="2015-07" db="EMBL/GenBank/DDBJ databases">
        <title>Transcriptome Assembly of Anthurium amnicola.</title>
        <authorList>
            <person name="Suzuki J."/>
        </authorList>
    </citation>
    <scope>NUCLEOTIDE SEQUENCE</scope>
</reference>
<feature type="region of interest" description="Disordered" evidence="1">
    <location>
        <begin position="149"/>
        <end position="169"/>
    </location>
</feature>
<evidence type="ECO:0000259" key="2">
    <source>
        <dbReference type="PROSITE" id="PS50076"/>
    </source>
</evidence>
<dbReference type="PROSITE" id="PS50076">
    <property type="entry name" value="DNAJ_2"/>
    <property type="match status" value="1"/>
</dbReference>
<dbReference type="PANTHER" id="PTHR44743:SF5">
    <property type="entry name" value="CHAPERONE DNAJ-DOMAIN SUPERFAMILY PROTEIN"/>
    <property type="match status" value="1"/>
</dbReference>
<dbReference type="PANTHER" id="PTHR44743">
    <property type="entry name" value="PUTATIVE, EXPRESSED-RELATED"/>
    <property type="match status" value="1"/>
</dbReference>
<dbReference type="CDD" id="cd06257">
    <property type="entry name" value="DnaJ"/>
    <property type="match status" value="1"/>
</dbReference>